<dbReference type="Proteomes" id="UP000805193">
    <property type="component" value="Unassembled WGS sequence"/>
</dbReference>
<evidence type="ECO:0000313" key="2">
    <source>
        <dbReference type="Proteomes" id="UP000805193"/>
    </source>
</evidence>
<dbReference type="EMBL" id="JABSTQ010008540">
    <property type="protein sequence ID" value="KAG0434398.1"/>
    <property type="molecule type" value="Genomic_DNA"/>
</dbReference>
<accession>A0AC60QMK9</accession>
<keyword evidence="2" id="KW-1185">Reference proteome</keyword>
<reference evidence="1 2" key="1">
    <citation type="journal article" date="2020" name="Cell">
        <title>Large-Scale Comparative Analyses of Tick Genomes Elucidate Their Genetic Diversity and Vector Capacities.</title>
        <authorList>
            <consortium name="Tick Genome and Microbiome Consortium (TIGMIC)"/>
            <person name="Jia N."/>
            <person name="Wang J."/>
            <person name="Shi W."/>
            <person name="Du L."/>
            <person name="Sun Y."/>
            <person name="Zhan W."/>
            <person name="Jiang J.F."/>
            <person name="Wang Q."/>
            <person name="Zhang B."/>
            <person name="Ji P."/>
            <person name="Bell-Sakyi L."/>
            <person name="Cui X.M."/>
            <person name="Yuan T.T."/>
            <person name="Jiang B.G."/>
            <person name="Yang W.F."/>
            <person name="Lam T.T."/>
            <person name="Chang Q.C."/>
            <person name="Ding S.J."/>
            <person name="Wang X.J."/>
            <person name="Zhu J.G."/>
            <person name="Ruan X.D."/>
            <person name="Zhao L."/>
            <person name="Wei J.T."/>
            <person name="Ye R.Z."/>
            <person name="Que T.C."/>
            <person name="Du C.H."/>
            <person name="Zhou Y.H."/>
            <person name="Cheng J.X."/>
            <person name="Dai P.F."/>
            <person name="Guo W.B."/>
            <person name="Han X.H."/>
            <person name="Huang E.J."/>
            <person name="Li L.F."/>
            <person name="Wei W."/>
            <person name="Gao Y.C."/>
            <person name="Liu J.Z."/>
            <person name="Shao H.Z."/>
            <person name="Wang X."/>
            <person name="Wang C.C."/>
            <person name="Yang T.C."/>
            <person name="Huo Q.B."/>
            <person name="Li W."/>
            <person name="Chen H.Y."/>
            <person name="Chen S.E."/>
            <person name="Zhou L.G."/>
            <person name="Ni X.B."/>
            <person name="Tian J.H."/>
            <person name="Sheng Y."/>
            <person name="Liu T."/>
            <person name="Pan Y.S."/>
            <person name="Xia L.Y."/>
            <person name="Li J."/>
            <person name="Zhao F."/>
            <person name="Cao W.C."/>
        </authorList>
    </citation>
    <scope>NUCLEOTIDE SEQUENCE [LARGE SCALE GENOMIC DNA]</scope>
    <source>
        <strain evidence="1">Iper-2018</strain>
    </source>
</reference>
<organism evidence="1 2">
    <name type="scientific">Ixodes persulcatus</name>
    <name type="common">Taiga tick</name>
    <dbReference type="NCBI Taxonomy" id="34615"/>
    <lineage>
        <taxon>Eukaryota</taxon>
        <taxon>Metazoa</taxon>
        <taxon>Ecdysozoa</taxon>
        <taxon>Arthropoda</taxon>
        <taxon>Chelicerata</taxon>
        <taxon>Arachnida</taxon>
        <taxon>Acari</taxon>
        <taxon>Parasitiformes</taxon>
        <taxon>Ixodida</taxon>
        <taxon>Ixodoidea</taxon>
        <taxon>Ixodidae</taxon>
        <taxon>Ixodinae</taxon>
        <taxon>Ixodes</taxon>
    </lineage>
</organism>
<protein>
    <submittedName>
        <fullName evidence="1">Uncharacterized protein</fullName>
    </submittedName>
</protein>
<evidence type="ECO:0000313" key="1">
    <source>
        <dbReference type="EMBL" id="KAG0434398.1"/>
    </source>
</evidence>
<proteinExistence type="predicted"/>
<comment type="caution">
    <text evidence="1">The sequence shown here is derived from an EMBL/GenBank/DDBJ whole genome shotgun (WGS) entry which is preliminary data.</text>
</comment>
<sequence>MTDQLMEGLYARETDILFARMMGRTNTAIVTFKSLSVPRFICYDGGEYRCYTHRPKQQVCGACLEVGHLVDVCPTLNAAAVGPVVDLTHRTNRTHVSPSESTAPGIIPPRTRNDRPAYDPPPHNKRRSNHQPGPFKAGSPRRVEAFTGPAHATDHDPPGQPKTLQWQVPNPTPAEAAASAKNQTDYPNPRKRTRSRSSSTNQRKELPEGSPRDSNDAHTSKVSWTGPSPPNPPHPCTQSTARQPTPSFAEIAASASEVPPHRPPAPLQI</sequence>
<name>A0AC60QMK9_IXOPE</name>
<gene>
    <name evidence="1" type="ORF">HPB47_019136</name>
</gene>